<evidence type="ECO:0000256" key="8">
    <source>
        <dbReference type="RuleBase" id="RU003330"/>
    </source>
</evidence>
<dbReference type="InterPro" id="IPR027417">
    <property type="entry name" value="P-loop_NTPase"/>
</dbReference>
<dbReference type="GO" id="GO:0004017">
    <property type="term" value="F:AMP kinase activity"/>
    <property type="evidence" value="ECO:0007669"/>
    <property type="project" value="UniProtKB-EC"/>
</dbReference>
<dbReference type="PRINTS" id="PR00094">
    <property type="entry name" value="ADENYLTKNASE"/>
</dbReference>
<dbReference type="SUPFAM" id="SSF52540">
    <property type="entry name" value="P-loop containing nucleoside triphosphate hydrolases"/>
    <property type="match status" value="1"/>
</dbReference>
<evidence type="ECO:0000313" key="10">
    <source>
        <dbReference type="Proteomes" id="UP000249390"/>
    </source>
</evidence>
<evidence type="ECO:0000256" key="2">
    <source>
        <dbReference type="ARBA" id="ARBA00007220"/>
    </source>
</evidence>
<keyword evidence="6 8" id="KW-0418">Kinase</keyword>
<dbReference type="AlphaFoldDB" id="A0A328DN76"/>
<proteinExistence type="inferred from homology"/>
<accession>A0A328DN76</accession>
<keyword evidence="10" id="KW-1185">Reference proteome</keyword>
<evidence type="ECO:0000256" key="4">
    <source>
        <dbReference type="ARBA" id="ARBA00022679"/>
    </source>
</evidence>
<dbReference type="CDD" id="cd01428">
    <property type="entry name" value="ADK"/>
    <property type="match status" value="1"/>
</dbReference>
<protein>
    <recommendedName>
        <fullName evidence="3">adenylate kinase</fullName>
        <ecNumber evidence="3">2.7.4.3</ecNumber>
    </recommendedName>
    <alternativeName>
        <fullName evidence="7">ATP:AMP phosphotransferase</fullName>
    </alternativeName>
</protein>
<evidence type="ECO:0000256" key="5">
    <source>
        <dbReference type="ARBA" id="ARBA00022741"/>
    </source>
</evidence>
<comment type="caution">
    <text evidence="9">The sequence shown here is derived from an EMBL/GenBank/DDBJ whole genome shotgun (WGS) entry which is preliminary data.</text>
</comment>
<evidence type="ECO:0000313" key="9">
    <source>
        <dbReference type="EMBL" id="RAL46926.1"/>
    </source>
</evidence>
<dbReference type="PROSITE" id="PS00113">
    <property type="entry name" value="ADENYLATE_KINASE"/>
    <property type="match status" value="1"/>
</dbReference>
<evidence type="ECO:0000256" key="7">
    <source>
        <dbReference type="ARBA" id="ARBA00031517"/>
    </source>
</evidence>
<gene>
    <name evidence="9" type="ORF">DM860_005205</name>
</gene>
<dbReference type="GO" id="GO:0009536">
    <property type="term" value="C:plastid"/>
    <property type="evidence" value="ECO:0007669"/>
    <property type="project" value="UniProtKB-SubCell"/>
</dbReference>
<dbReference type="Gene3D" id="3.40.50.300">
    <property type="entry name" value="P-loop containing nucleotide triphosphate hydrolases"/>
    <property type="match status" value="1"/>
</dbReference>
<evidence type="ECO:0000256" key="3">
    <source>
        <dbReference type="ARBA" id="ARBA00012955"/>
    </source>
</evidence>
<dbReference type="InterPro" id="IPR000850">
    <property type="entry name" value="Adenylat/UMP-CMP_kin"/>
</dbReference>
<comment type="similarity">
    <text evidence="2 8">Belongs to the adenylate kinase family.</text>
</comment>
<keyword evidence="5" id="KW-0547">Nucleotide-binding</keyword>
<name>A0A328DN76_9ASTE</name>
<dbReference type="GO" id="GO:0005524">
    <property type="term" value="F:ATP binding"/>
    <property type="evidence" value="ECO:0007669"/>
    <property type="project" value="InterPro"/>
</dbReference>
<comment type="subcellular location">
    <subcellularLocation>
        <location evidence="1">Plastid</location>
    </subcellularLocation>
</comment>
<reference evidence="9 10" key="1">
    <citation type="submission" date="2018-06" db="EMBL/GenBank/DDBJ databases">
        <title>The Genome of Cuscuta australis (Dodder) Provides Insight into the Evolution of Plant Parasitism.</title>
        <authorList>
            <person name="Liu H."/>
        </authorList>
    </citation>
    <scope>NUCLEOTIDE SEQUENCE [LARGE SCALE GENOMIC DNA]</scope>
    <source>
        <strain evidence="10">cv. Yunnan</strain>
        <tissue evidence="9">Vines</tissue>
    </source>
</reference>
<organism evidence="9 10">
    <name type="scientific">Cuscuta australis</name>
    <dbReference type="NCBI Taxonomy" id="267555"/>
    <lineage>
        <taxon>Eukaryota</taxon>
        <taxon>Viridiplantae</taxon>
        <taxon>Streptophyta</taxon>
        <taxon>Embryophyta</taxon>
        <taxon>Tracheophyta</taxon>
        <taxon>Spermatophyta</taxon>
        <taxon>Magnoliopsida</taxon>
        <taxon>eudicotyledons</taxon>
        <taxon>Gunneridae</taxon>
        <taxon>Pentapetalae</taxon>
        <taxon>asterids</taxon>
        <taxon>lamiids</taxon>
        <taxon>Solanales</taxon>
        <taxon>Convolvulaceae</taxon>
        <taxon>Cuscuteae</taxon>
        <taxon>Cuscuta</taxon>
        <taxon>Cuscuta subgen. Grammica</taxon>
        <taxon>Cuscuta sect. Cleistogrammica</taxon>
    </lineage>
</organism>
<dbReference type="Proteomes" id="UP000249390">
    <property type="component" value="Unassembled WGS sequence"/>
</dbReference>
<sequence length="344" mass="38346">MAFPVIFLRLESHCQILRNFLVAKTPILAQFFGNPFFSAALCSLRSEPLGFPLSPPAMALLSRLRPAALRLARVSYSNRGYGSAAALQLDYDYYDEEDNGPRIHSDRTRFVEDSDGSLPGRGVQWVIIGDPMAKRNVYAEWLSKLLGVPHISMGSLVRQELHPHCSLHKQIASAVNEGKLVPDQVIFGLLSKRLEEGHCRGESGFILDGIPRTKAQAEMLDQVVDIDLVLNLKCIKDSTVKKSASGGIFLCPEFLSMSSPSKLNIGPQPDTVNLKLSDYAETSWREKLRVYAEQSKPLEEYYRKQRKLLDFQVSGAPGETWEGLLAALHLQHMNVIPSPQKLTT</sequence>
<dbReference type="InterPro" id="IPR033690">
    <property type="entry name" value="Adenylat_kinase_CS"/>
</dbReference>
<dbReference type="PANTHER" id="PTHR23359">
    <property type="entry name" value="NUCLEOTIDE KINASE"/>
    <property type="match status" value="1"/>
</dbReference>
<keyword evidence="4 8" id="KW-0808">Transferase</keyword>
<dbReference type="Pfam" id="PF00406">
    <property type="entry name" value="ADK"/>
    <property type="match status" value="1"/>
</dbReference>
<evidence type="ECO:0000256" key="6">
    <source>
        <dbReference type="ARBA" id="ARBA00022777"/>
    </source>
</evidence>
<evidence type="ECO:0000256" key="1">
    <source>
        <dbReference type="ARBA" id="ARBA00004474"/>
    </source>
</evidence>
<dbReference type="EMBL" id="NQVE01000122">
    <property type="protein sequence ID" value="RAL46926.1"/>
    <property type="molecule type" value="Genomic_DNA"/>
</dbReference>
<dbReference type="EC" id="2.7.4.3" evidence="3"/>